<dbReference type="Proteomes" id="UP000291116">
    <property type="component" value="Unassembled WGS sequence"/>
</dbReference>
<accession>A0A448Z3B3</accession>
<sequence>MCFAFRALLSSTSSDSPSEAALVRTKVFHPLIEATAPRPLRAGIPLSSLHFMNAFAISVVRVARKSAAVEIFIEASKNSLFDDDNASKGFIEALFLIRGGCLETLLDFRSESFVEALFLKRGDSFETLLDVRLSFKLGPISPTL</sequence>
<reference evidence="1 2" key="1">
    <citation type="submission" date="2019-01" db="EMBL/GenBank/DDBJ databases">
        <authorList>
            <person name="Ferrante I. M."/>
        </authorList>
    </citation>
    <scope>NUCLEOTIDE SEQUENCE [LARGE SCALE GENOMIC DNA]</scope>
    <source>
        <strain evidence="1 2">B856</strain>
    </source>
</reference>
<name>A0A448Z3B3_9STRA</name>
<protein>
    <submittedName>
        <fullName evidence="1">Uncharacterized protein</fullName>
    </submittedName>
</protein>
<proteinExistence type="predicted"/>
<dbReference type="EMBL" id="CAACVS010000090">
    <property type="protein sequence ID" value="VEU36449.1"/>
    <property type="molecule type" value="Genomic_DNA"/>
</dbReference>
<gene>
    <name evidence="1" type="ORF">PSNMU_V1.4_AUG-EV-PASAV3_0032060</name>
</gene>
<evidence type="ECO:0000313" key="2">
    <source>
        <dbReference type="Proteomes" id="UP000291116"/>
    </source>
</evidence>
<keyword evidence="2" id="KW-1185">Reference proteome</keyword>
<organism evidence="1 2">
    <name type="scientific">Pseudo-nitzschia multistriata</name>
    <dbReference type="NCBI Taxonomy" id="183589"/>
    <lineage>
        <taxon>Eukaryota</taxon>
        <taxon>Sar</taxon>
        <taxon>Stramenopiles</taxon>
        <taxon>Ochrophyta</taxon>
        <taxon>Bacillariophyta</taxon>
        <taxon>Bacillariophyceae</taxon>
        <taxon>Bacillariophycidae</taxon>
        <taxon>Bacillariales</taxon>
        <taxon>Bacillariaceae</taxon>
        <taxon>Pseudo-nitzschia</taxon>
    </lineage>
</organism>
<dbReference type="AlphaFoldDB" id="A0A448Z3B3"/>
<evidence type="ECO:0000313" key="1">
    <source>
        <dbReference type="EMBL" id="VEU36449.1"/>
    </source>
</evidence>